<dbReference type="Proteomes" id="UP000237347">
    <property type="component" value="Unassembled WGS sequence"/>
</dbReference>
<reference evidence="5 6" key="1">
    <citation type="journal article" date="2018" name="Sci. Data">
        <title>The draft genome sequence of cork oak.</title>
        <authorList>
            <person name="Ramos A.M."/>
            <person name="Usie A."/>
            <person name="Barbosa P."/>
            <person name="Barros P.M."/>
            <person name="Capote T."/>
            <person name="Chaves I."/>
            <person name="Simoes F."/>
            <person name="Abreu I."/>
            <person name="Carrasquinho I."/>
            <person name="Faro C."/>
            <person name="Guimaraes J.B."/>
            <person name="Mendonca D."/>
            <person name="Nobrega F."/>
            <person name="Rodrigues L."/>
            <person name="Saibo N.J.M."/>
            <person name="Varela M.C."/>
            <person name="Egas C."/>
            <person name="Matos J."/>
            <person name="Miguel C.M."/>
            <person name="Oliveira M.M."/>
            <person name="Ricardo C.P."/>
            <person name="Goncalves S."/>
        </authorList>
    </citation>
    <scope>NUCLEOTIDE SEQUENCE [LARGE SCALE GENOMIC DNA]</scope>
    <source>
        <strain evidence="6">cv. HL8</strain>
    </source>
</reference>
<dbReference type="InterPro" id="IPR057135">
    <property type="entry name" value="At4g27190-like_LRR"/>
</dbReference>
<dbReference type="InterPro" id="IPR002182">
    <property type="entry name" value="NB-ARC"/>
</dbReference>
<sequence length="2437" mass="277589">MALREAEKDNILELLKDDNVTTIVLIGDAGVGKTWIARKIADSADKEDLSYVTLWVFLNQQDDKKSLDENMSLHENIARQLSVLTTIEEWEDNATKEEDHKEEDVKSLKDKISAKLKEMRLDSKFLFLIVDGVPDTMNENDIMSALTKIGQLDEQTLFKVLFTRRKKPVVEGNEVTETKSELIKIVIEPLSNEEGLSLFKKRVTENVSGIDDFQTHALRIAKKSKGLPAAIVVIAEALNRIVEHDSGVWTLESAMKEAATCEDAHNSANQLLRCGYEMLPKRDKALIDCCWYSLQFFLKHGGVHYNELIACWILEGYFGPVDHVEKVYEEGHRVLVELIDRHLLKIRDDNAVVVEGLALTILDCCPDRNEGKSSLGLARVFEGGHWQGFGRITHADGLMKTMCNRDKWDKVSTLLIDGSRLSREVLDTFFKPMKGIEVLALFNPTIKTLPSNLSEMYKLHLLVLRGCDLLENVDNIKGLESLTVLEISGATSLKKIPDDFFHKLLQLRSLKLSAVQIKSLPSSISELSELRWLMLRGCASLEELPRLQKLENLLVLDLSGAIELKKLKDKTFKAHAKLRMLDLSQTKIDRLPFLKNLGNLTQLSLRCCECLTRLPSLKSVSQLEILDLSGSSMLKENQDEIFPSMDGLKTLNLSNTRIRHLPSNNNSLPNLKSLNLSDASILDKIEDNILKHLRYLRHLELSKTNLQKLPSLSNLCNLEILNLSGCSALKEIVDESFQHMTCLQQLNLSETKIERLPSLSNLSNLCQLLLRNCVNLKELPPLESLSKLEELDLCGARSLEETEAKFLENMVHLRFLNLSGTALKLPPTSNLTNLTNLTQLLLQRCRLSELCPNLEKCTQLEVLNLSETDIQSLPSLENFSNLRDLNLRDCSRLEKLLCLKSVTHLEVLDLWGTRVKEFPYEISQLTHLKRLTLPDLKDVQTLDWGKIKNLPEELNWDQCGIFKCSQNRPCMSLSGTEFFQYLKTNPGLWETCFKEFQFSVCAHEKEGPARDICWHRVDPNFREIYFQILSLPEEHGKYLEIVGFDIFPSGVEDALQKAEYISLIDNKFIKSLSDLAAGVESINVGNVMAMKGCWLERSTEMQTIFGEKAKVLMEENLETLWASNLPILKSVSNGNLQLGHLKKLYLDCCPMLETVFHSSRLPENLEVLQIKFCDKLKTLFMPNPSTDCKLRNLQKLHLVELPNLTSIGVLRGCASLEELPRLQKLENLLVLDLSGAIELKKLKDKTFKAHAKLRMLDLSQTKIDRLPFLKNLGNLTQLSLRCCECLTRLPSLKSVSQLEILDLSGSSMLKENQDEIFPSMDGLKTLNLSNTRIRHLPSNNNSLPNLKSLNLSDASILDKIEDNILKHLRYLRHLELSKTNLQKLPSLSNLCNLEILNLSGCSALKEIVDESFQHMTCLQQLNLSETKIERLPSLSNLSNLCQLLLRNCVNLKELPPLESLSKLEELDLCGARSLEETEAKFLENMVHLRFLNLSGTELKLPPTSNLTNLTNLTQLLLQRCRLSELCPNLEKCTQLEVLNLSETDIQSLPSLENFSNLRDLNLRDCSSLEKLPCLKSVTHLEVLDLWGTRVKEFPYEISQLTYLKRLNLPDLKDVQTLDWGKIKNLPEELNWDQCGIFKCSQNRPCMSLSGTEFFQYLKTNPGLWETCFKEFQFSVCAHEKEGTARDICWHRVDLNFREIYFQILSLPEEHGKYLEIVGFDRFPSGVEDALQKAEYISLIDNKFIKSLSDLAAGVESINVGNVMAMKGCWLERSTEMQTIFGEKEVLREKNLETLWVSNLPILKSVSNGNLQLGHLKKLYLDCCPMLETVFHSSQLPENLEVLQIKFCDKLKTLFMPNPSTDCKLRNLQKLHLVELPNLTSIGVLELKSVQDIFPSIKLIKVRECPNLENLDKIKDFKSNALKEIVDESFQHMTCLQQLNLSETKIERLPSLSNLSNLCQLLLRNCVNLKELPPLESLSKLEELDLCGARSLEETEAKFLENMVHLRFLNLSGTALKLPPTSNLTNLTNLTQLLLQRCRLSELCPNLEKCTQLEVLNLSETDIQSLPSLENFSNLRDLNLRDCSRLEKLLCLKSVTHLEVLDLWGTRVKEFPYEISQLTHLKRLTLPDLKDVQTLDWGKIKNLPEELNWDQCGIFKCSQNRPCMSLSGTEFFQYLKTNPGLWETCFKEFQFSVCAHEKEGPARDICWHRVDPNFREIYFQILSLPEEHGKYLEIVGFDIFPSGVEDALQKAEYISLIDNKFIKSLSDLAAGVESINVGNVMAMKGCWLERSTEMQTIFGEKAKVLMEENLETLWASNLPILKSVSNGNLQLGHLKKLYLDCCPMLETVFHSSRLPENLEVLQIKFCDKLKTLFMPNPSTDCKLRNLQKLHLVELPNLTSIGVLESKSVQDIFPSIKLIKVRECPNLENLDKIRTSNQS</sequence>
<dbReference type="PANTHER" id="PTHR47186">
    <property type="entry name" value="LEUCINE-RICH REPEAT-CONTAINING PROTEIN 57"/>
    <property type="match status" value="1"/>
</dbReference>
<dbReference type="InterPro" id="IPR006553">
    <property type="entry name" value="Leu-rich_rpt_Cys-con_subtyp"/>
</dbReference>
<dbReference type="InterPro" id="IPR032675">
    <property type="entry name" value="LRR_dom_sf"/>
</dbReference>
<comment type="caution">
    <text evidence="5">The sequence shown here is derived from an EMBL/GenBank/DDBJ whole genome shotgun (WGS) entry which is preliminary data.</text>
</comment>
<evidence type="ECO:0000259" key="4">
    <source>
        <dbReference type="Pfam" id="PF23247"/>
    </source>
</evidence>
<gene>
    <name evidence="5" type="ORF">CFP56_027549</name>
</gene>
<keyword evidence="2" id="KW-0677">Repeat</keyword>
<dbReference type="InterPro" id="IPR001611">
    <property type="entry name" value="Leu-rich_rpt"/>
</dbReference>
<evidence type="ECO:0000259" key="3">
    <source>
        <dbReference type="Pfam" id="PF00931"/>
    </source>
</evidence>
<feature type="domain" description="NB-ARC" evidence="3">
    <location>
        <begin position="5"/>
        <end position="206"/>
    </location>
</feature>
<evidence type="ECO:0000256" key="2">
    <source>
        <dbReference type="ARBA" id="ARBA00022737"/>
    </source>
</evidence>
<dbReference type="Pfam" id="PF23247">
    <property type="entry name" value="LRR_RPS2"/>
    <property type="match status" value="2"/>
</dbReference>
<dbReference type="SMART" id="SM00367">
    <property type="entry name" value="LRR_CC"/>
    <property type="match status" value="8"/>
</dbReference>
<feature type="domain" description="Disease resistance protein At4g27190-like leucine-rich repeats" evidence="4">
    <location>
        <begin position="1792"/>
        <end position="1910"/>
    </location>
</feature>
<organism evidence="5 6">
    <name type="scientific">Quercus suber</name>
    <name type="common">Cork oak</name>
    <dbReference type="NCBI Taxonomy" id="58331"/>
    <lineage>
        <taxon>Eukaryota</taxon>
        <taxon>Viridiplantae</taxon>
        <taxon>Streptophyta</taxon>
        <taxon>Embryophyta</taxon>
        <taxon>Tracheophyta</taxon>
        <taxon>Spermatophyta</taxon>
        <taxon>Magnoliopsida</taxon>
        <taxon>eudicotyledons</taxon>
        <taxon>Gunneridae</taxon>
        <taxon>Pentapetalae</taxon>
        <taxon>rosids</taxon>
        <taxon>fabids</taxon>
        <taxon>Fagales</taxon>
        <taxon>Fagaceae</taxon>
        <taxon>Quercus</taxon>
    </lineage>
</organism>
<dbReference type="GO" id="GO:0043531">
    <property type="term" value="F:ADP binding"/>
    <property type="evidence" value="ECO:0007669"/>
    <property type="project" value="InterPro"/>
</dbReference>
<dbReference type="Gene3D" id="3.80.10.10">
    <property type="entry name" value="Ribonuclease Inhibitor"/>
    <property type="match status" value="11"/>
</dbReference>
<dbReference type="InterPro" id="IPR003591">
    <property type="entry name" value="Leu-rich_rpt_typical-subtyp"/>
</dbReference>
<dbReference type="SMART" id="SM00369">
    <property type="entry name" value="LRR_TYP"/>
    <property type="match status" value="19"/>
</dbReference>
<dbReference type="PANTHER" id="PTHR47186:SF61">
    <property type="entry name" value="LEUCINE-RICH REPEAT-CONTAINING PROTEIN 57-RELATED"/>
    <property type="match status" value="1"/>
</dbReference>
<accession>A0AAW0JWU8</accession>
<dbReference type="SUPFAM" id="SSF52058">
    <property type="entry name" value="L domain-like"/>
    <property type="match status" value="5"/>
</dbReference>
<dbReference type="Pfam" id="PF00931">
    <property type="entry name" value="NB-ARC"/>
    <property type="match status" value="1"/>
</dbReference>
<dbReference type="InterPro" id="IPR027417">
    <property type="entry name" value="P-loop_NTPase"/>
</dbReference>
<proteinExistence type="predicted"/>
<keyword evidence="1" id="KW-0433">Leucine-rich repeat</keyword>
<dbReference type="EMBL" id="PKMF04000448">
    <property type="protein sequence ID" value="KAK7831268.1"/>
    <property type="molecule type" value="Genomic_DNA"/>
</dbReference>
<keyword evidence="6" id="KW-1185">Reference proteome</keyword>
<protein>
    <submittedName>
        <fullName evidence="5">Disease resistance protein</fullName>
    </submittedName>
</protein>
<dbReference type="PROSITE" id="PS51450">
    <property type="entry name" value="LRR"/>
    <property type="match status" value="12"/>
</dbReference>
<dbReference type="PRINTS" id="PR00364">
    <property type="entry name" value="DISEASERSIST"/>
</dbReference>
<evidence type="ECO:0000313" key="6">
    <source>
        <dbReference type="Proteomes" id="UP000237347"/>
    </source>
</evidence>
<dbReference type="InterPro" id="IPR042197">
    <property type="entry name" value="Apaf_helical"/>
</dbReference>
<dbReference type="Gene3D" id="1.10.8.430">
    <property type="entry name" value="Helical domain of apoptotic protease-activating factors"/>
    <property type="match status" value="1"/>
</dbReference>
<evidence type="ECO:0000313" key="5">
    <source>
        <dbReference type="EMBL" id="KAK7831268.1"/>
    </source>
</evidence>
<feature type="domain" description="Disease resistance protein At4g27190-like leucine-rich repeats" evidence="4">
    <location>
        <begin position="2304"/>
        <end position="2428"/>
    </location>
</feature>
<dbReference type="SUPFAM" id="SSF52047">
    <property type="entry name" value="RNI-like"/>
    <property type="match status" value="2"/>
</dbReference>
<dbReference type="SUPFAM" id="SSF52540">
    <property type="entry name" value="P-loop containing nucleoside triphosphate hydrolases"/>
    <property type="match status" value="1"/>
</dbReference>
<name>A0AAW0JWU8_QUESU</name>
<dbReference type="Gene3D" id="3.40.50.300">
    <property type="entry name" value="P-loop containing nucleotide triphosphate hydrolases"/>
    <property type="match status" value="1"/>
</dbReference>
<evidence type="ECO:0000256" key="1">
    <source>
        <dbReference type="ARBA" id="ARBA00022614"/>
    </source>
</evidence>